<evidence type="ECO:0000313" key="3">
    <source>
        <dbReference type="Proteomes" id="UP001595999"/>
    </source>
</evidence>
<sequence>MLKQTLAIALCALLLTGCASMADRLRGSLEPPAERGYAILSLTGKSANPDSAMLGLNIANASGRIVAADSASLLTDTVFGELGKSMAEGKLLLFTLEPGQYRVEQVWANWLEDGAWGVSRKMRSFRLAAPFEVKRGEAVYLGNVNVEMSFLPEAQLRNETERDLAHIRRIWKIKDVSGIQLRPLGQTRP</sequence>
<dbReference type="Proteomes" id="UP001595999">
    <property type="component" value="Unassembled WGS sequence"/>
</dbReference>
<accession>A0ABV8ZUC4</accession>
<keyword evidence="1" id="KW-0732">Signal</keyword>
<evidence type="ECO:0008006" key="4">
    <source>
        <dbReference type="Google" id="ProtNLM"/>
    </source>
</evidence>
<feature type="signal peptide" evidence="1">
    <location>
        <begin position="1"/>
        <end position="22"/>
    </location>
</feature>
<evidence type="ECO:0000313" key="2">
    <source>
        <dbReference type="EMBL" id="MFC4490446.1"/>
    </source>
</evidence>
<keyword evidence="3" id="KW-1185">Reference proteome</keyword>
<dbReference type="PROSITE" id="PS51257">
    <property type="entry name" value="PROKAR_LIPOPROTEIN"/>
    <property type="match status" value="1"/>
</dbReference>
<evidence type="ECO:0000256" key="1">
    <source>
        <dbReference type="SAM" id="SignalP"/>
    </source>
</evidence>
<reference evidence="3" key="1">
    <citation type="journal article" date="2019" name="Int. J. Syst. Evol. Microbiol.">
        <title>The Global Catalogue of Microorganisms (GCM) 10K type strain sequencing project: providing services to taxonomists for standard genome sequencing and annotation.</title>
        <authorList>
            <consortium name="The Broad Institute Genomics Platform"/>
            <consortium name="The Broad Institute Genome Sequencing Center for Infectious Disease"/>
            <person name="Wu L."/>
            <person name="Ma J."/>
        </authorList>
    </citation>
    <scope>NUCLEOTIDE SEQUENCE [LARGE SCALE GENOMIC DNA]</scope>
    <source>
        <strain evidence="3">CGMCC 4.7608</strain>
    </source>
</reference>
<comment type="caution">
    <text evidence="2">The sequence shown here is derived from an EMBL/GenBank/DDBJ whole genome shotgun (WGS) entry which is preliminary data.</text>
</comment>
<proteinExistence type="predicted"/>
<dbReference type="EMBL" id="JBHSEK010000007">
    <property type="protein sequence ID" value="MFC4490446.1"/>
    <property type="molecule type" value="Genomic_DNA"/>
</dbReference>
<organism evidence="2 3">
    <name type="scientific">Chromobacterium aquaticum</name>
    <dbReference type="NCBI Taxonomy" id="467180"/>
    <lineage>
        <taxon>Bacteria</taxon>
        <taxon>Pseudomonadati</taxon>
        <taxon>Pseudomonadota</taxon>
        <taxon>Betaproteobacteria</taxon>
        <taxon>Neisseriales</taxon>
        <taxon>Chromobacteriaceae</taxon>
        <taxon>Chromobacterium</taxon>
    </lineage>
</organism>
<dbReference type="RefSeq" id="WP_231464352.1">
    <property type="nucleotide sequence ID" value="NZ_JAJOHW010000132.1"/>
</dbReference>
<feature type="chain" id="PRO_5045888492" description="Lipoprotein" evidence="1">
    <location>
        <begin position="23"/>
        <end position="189"/>
    </location>
</feature>
<protein>
    <recommendedName>
        <fullName evidence="4">Lipoprotein</fullName>
    </recommendedName>
</protein>
<gene>
    <name evidence="2" type="ORF">ACFO0R_12550</name>
</gene>
<name>A0ABV8ZUC4_9NEIS</name>